<feature type="region of interest" description="Disordered" evidence="1">
    <location>
        <begin position="72"/>
        <end position="93"/>
    </location>
</feature>
<feature type="compositionally biased region" description="Basic and acidic residues" evidence="1">
    <location>
        <begin position="12"/>
        <end position="22"/>
    </location>
</feature>
<evidence type="ECO:0000256" key="1">
    <source>
        <dbReference type="SAM" id="MobiDB-lite"/>
    </source>
</evidence>
<reference evidence="2 3" key="1">
    <citation type="submission" date="2024-01" db="EMBL/GenBank/DDBJ databases">
        <title>The complete chloroplast genome sequence of Lithospermum erythrorhizon: insights into the phylogenetic relationship among Boraginaceae species and the maternal lineages of purple gromwells.</title>
        <authorList>
            <person name="Okada T."/>
            <person name="Watanabe K."/>
        </authorList>
    </citation>
    <scope>NUCLEOTIDE SEQUENCE [LARGE SCALE GENOMIC DNA]</scope>
</reference>
<organism evidence="2 3">
    <name type="scientific">Lithospermum erythrorhizon</name>
    <name type="common">Purple gromwell</name>
    <name type="synonym">Lithospermum officinale var. erythrorhizon</name>
    <dbReference type="NCBI Taxonomy" id="34254"/>
    <lineage>
        <taxon>Eukaryota</taxon>
        <taxon>Viridiplantae</taxon>
        <taxon>Streptophyta</taxon>
        <taxon>Embryophyta</taxon>
        <taxon>Tracheophyta</taxon>
        <taxon>Spermatophyta</taxon>
        <taxon>Magnoliopsida</taxon>
        <taxon>eudicotyledons</taxon>
        <taxon>Gunneridae</taxon>
        <taxon>Pentapetalae</taxon>
        <taxon>asterids</taxon>
        <taxon>lamiids</taxon>
        <taxon>Boraginales</taxon>
        <taxon>Boraginaceae</taxon>
        <taxon>Boraginoideae</taxon>
        <taxon>Lithospermeae</taxon>
        <taxon>Lithospermum</taxon>
    </lineage>
</organism>
<sequence length="93" mass="10389">MATDNYATSLDPLEKNDRTQTEKGHLVEQVDQHMHAPDTILFIQHTIEVLLLLISPLHGRQVNISLLKISPNSSIKPSAPPLQCKTKEPNPQC</sequence>
<dbReference type="Proteomes" id="UP001454036">
    <property type="component" value="Unassembled WGS sequence"/>
</dbReference>
<feature type="region of interest" description="Disordered" evidence="1">
    <location>
        <begin position="1"/>
        <end position="22"/>
    </location>
</feature>
<keyword evidence="3" id="KW-1185">Reference proteome</keyword>
<accession>A0AAV3RC84</accession>
<evidence type="ECO:0000313" key="3">
    <source>
        <dbReference type="Proteomes" id="UP001454036"/>
    </source>
</evidence>
<name>A0AAV3RC84_LITER</name>
<evidence type="ECO:0000313" key="2">
    <source>
        <dbReference type="EMBL" id="GAA0173424.1"/>
    </source>
</evidence>
<proteinExistence type="predicted"/>
<gene>
    <name evidence="2" type="ORF">LIER_27046</name>
</gene>
<comment type="caution">
    <text evidence="2">The sequence shown here is derived from an EMBL/GenBank/DDBJ whole genome shotgun (WGS) entry which is preliminary data.</text>
</comment>
<dbReference type="EMBL" id="BAABME010008593">
    <property type="protein sequence ID" value="GAA0173424.1"/>
    <property type="molecule type" value="Genomic_DNA"/>
</dbReference>
<dbReference type="AlphaFoldDB" id="A0AAV3RC84"/>
<protein>
    <submittedName>
        <fullName evidence="2">Uncharacterized protein</fullName>
    </submittedName>
</protein>